<reference evidence="1" key="1">
    <citation type="submission" date="2017-12" db="EMBL/GenBank/DDBJ databases">
        <authorList>
            <person name="Katneni V.K."/>
            <person name="Shekhar M.S."/>
            <person name="Otta S.K."/>
            <person name="Karthic K."/>
            <person name="Jangam A.K."/>
            <person name="Gopikrishna G."/>
            <person name="Vijayan K.K."/>
        </authorList>
    </citation>
    <scope>NUCLEOTIDE SEQUENCE [LARGE SCALE GENOMIC DNA]</scope>
    <source>
        <strain evidence="1">IN_AP4RU</strain>
    </source>
</reference>
<dbReference type="EMBL" id="MG702567">
    <property type="protein sequence ID" value="AUO15048.1"/>
    <property type="molecule type" value="Genomic_DNA"/>
</dbReference>
<organism evidence="1">
    <name type="scientific">White spot syndrome virus</name>
    <dbReference type="NCBI Taxonomy" id="342409"/>
    <lineage>
        <taxon>Viruses</taxon>
        <taxon>Viruses incertae sedis</taxon>
        <taxon>Naldaviricetes</taxon>
        <taxon>Nimaviridae</taxon>
        <taxon>Whispovirus</taxon>
    </lineage>
</organism>
<protein>
    <submittedName>
        <fullName evidence="1">WSSV225</fullName>
    </submittedName>
</protein>
<reference evidence="1" key="2">
    <citation type="journal article" date="2018" name="Genome Announc.">
        <title>First Report of a Complete Genome Sequence of White spot syndrome virus from India.</title>
        <authorList>
            <person name="Vinaya Kumar K."/>
            <person name="Shekhar M.S."/>
            <person name="Otta S.K."/>
            <person name="Karthic K."/>
            <person name="Ashok Kumar J."/>
            <person name="Gopikrishna G."/>
            <person name="Vijayan K.K."/>
        </authorList>
    </citation>
    <scope>NUCLEOTIDE SEQUENCE</scope>
    <source>
        <strain evidence="1">IN_AP4RU</strain>
    </source>
</reference>
<evidence type="ECO:0000313" key="1">
    <source>
        <dbReference type="EMBL" id="AUO15048.1"/>
    </source>
</evidence>
<name>A0A2I6SBX2_9VIRU</name>
<accession>A0A2I6SBX2</accession>
<dbReference type="Proteomes" id="UP000267352">
    <property type="component" value="Segment"/>
</dbReference>
<sequence length="38" mass="4074">MDELCNERVNGNCKLSFITGIYHTAAVELAAACLSCVL</sequence>
<proteinExistence type="predicted"/>